<evidence type="ECO:0000313" key="12">
    <source>
        <dbReference type="EMBL" id="GGD82845.1"/>
    </source>
</evidence>
<dbReference type="PANTHER" id="PTHR24421:SF10">
    <property type="entry name" value="NITRATE_NITRITE SENSOR PROTEIN NARQ"/>
    <property type="match status" value="1"/>
</dbReference>
<evidence type="ECO:0000313" key="13">
    <source>
        <dbReference type="Proteomes" id="UP000609064"/>
    </source>
</evidence>
<comment type="caution">
    <text evidence="12">The sequence shown here is derived from an EMBL/GenBank/DDBJ whole genome shotgun (WGS) entry which is preliminary data.</text>
</comment>
<gene>
    <name evidence="12" type="ORF">GCM10011514_53660</name>
</gene>
<keyword evidence="5" id="KW-0547">Nucleotide-binding</keyword>
<evidence type="ECO:0000256" key="5">
    <source>
        <dbReference type="ARBA" id="ARBA00022741"/>
    </source>
</evidence>
<dbReference type="GO" id="GO:0005524">
    <property type="term" value="F:ATP binding"/>
    <property type="evidence" value="ECO:0007669"/>
    <property type="project" value="UniProtKB-KW"/>
</dbReference>
<dbReference type="GO" id="GO:0046983">
    <property type="term" value="F:protein dimerization activity"/>
    <property type="evidence" value="ECO:0007669"/>
    <property type="project" value="InterPro"/>
</dbReference>
<evidence type="ECO:0000256" key="2">
    <source>
        <dbReference type="ARBA" id="ARBA00012438"/>
    </source>
</evidence>
<dbReference type="AlphaFoldDB" id="A0A916Z9H6"/>
<organism evidence="12 13">
    <name type="scientific">Emticicia aquatilis</name>
    <dbReference type="NCBI Taxonomy" id="1537369"/>
    <lineage>
        <taxon>Bacteria</taxon>
        <taxon>Pseudomonadati</taxon>
        <taxon>Bacteroidota</taxon>
        <taxon>Cytophagia</taxon>
        <taxon>Cytophagales</taxon>
        <taxon>Leadbetterellaceae</taxon>
        <taxon>Emticicia</taxon>
    </lineage>
</organism>
<evidence type="ECO:0000256" key="4">
    <source>
        <dbReference type="ARBA" id="ARBA00022679"/>
    </source>
</evidence>
<accession>A0A916Z9H6</accession>
<dbReference type="InterPro" id="IPR003594">
    <property type="entry name" value="HATPase_dom"/>
</dbReference>
<evidence type="ECO:0000259" key="11">
    <source>
        <dbReference type="PROSITE" id="PS50109"/>
    </source>
</evidence>
<reference evidence="12" key="2">
    <citation type="submission" date="2020-09" db="EMBL/GenBank/DDBJ databases">
        <authorList>
            <person name="Sun Q."/>
            <person name="Zhou Y."/>
        </authorList>
    </citation>
    <scope>NUCLEOTIDE SEQUENCE</scope>
    <source>
        <strain evidence="12">CGMCC 1.15958</strain>
    </source>
</reference>
<evidence type="ECO:0000256" key="7">
    <source>
        <dbReference type="ARBA" id="ARBA00022840"/>
    </source>
</evidence>
<evidence type="ECO:0000256" key="8">
    <source>
        <dbReference type="ARBA" id="ARBA00023012"/>
    </source>
</evidence>
<dbReference type="RefSeq" id="WP_188771397.1">
    <property type="nucleotide sequence ID" value="NZ_BMKK01000022.1"/>
</dbReference>
<evidence type="ECO:0000256" key="9">
    <source>
        <dbReference type="SAM" id="Coils"/>
    </source>
</evidence>
<dbReference type="CDD" id="cd16917">
    <property type="entry name" value="HATPase_UhpB-NarQ-NarX-like"/>
    <property type="match status" value="1"/>
</dbReference>
<dbReference type="GO" id="GO:0000155">
    <property type="term" value="F:phosphorelay sensor kinase activity"/>
    <property type="evidence" value="ECO:0007669"/>
    <property type="project" value="InterPro"/>
</dbReference>
<reference evidence="12" key="1">
    <citation type="journal article" date="2014" name="Int. J. Syst. Evol. Microbiol.">
        <title>Complete genome sequence of Corynebacterium casei LMG S-19264T (=DSM 44701T), isolated from a smear-ripened cheese.</title>
        <authorList>
            <consortium name="US DOE Joint Genome Institute (JGI-PGF)"/>
            <person name="Walter F."/>
            <person name="Albersmeier A."/>
            <person name="Kalinowski J."/>
            <person name="Ruckert C."/>
        </authorList>
    </citation>
    <scope>NUCLEOTIDE SEQUENCE</scope>
    <source>
        <strain evidence="12">CGMCC 1.15958</strain>
    </source>
</reference>
<dbReference type="SUPFAM" id="SSF55874">
    <property type="entry name" value="ATPase domain of HSP90 chaperone/DNA topoisomerase II/histidine kinase"/>
    <property type="match status" value="1"/>
</dbReference>
<keyword evidence="10" id="KW-0472">Membrane</keyword>
<evidence type="ECO:0000256" key="1">
    <source>
        <dbReference type="ARBA" id="ARBA00000085"/>
    </source>
</evidence>
<dbReference type="Gene3D" id="3.30.565.10">
    <property type="entry name" value="Histidine kinase-like ATPase, C-terminal domain"/>
    <property type="match status" value="1"/>
</dbReference>
<keyword evidence="9" id="KW-0175">Coiled coil</keyword>
<dbReference type="PANTHER" id="PTHR24421">
    <property type="entry name" value="NITRATE/NITRITE SENSOR PROTEIN NARX-RELATED"/>
    <property type="match status" value="1"/>
</dbReference>
<protein>
    <recommendedName>
        <fullName evidence="2">histidine kinase</fullName>
        <ecNumber evidence="2">2.7.13.3</ecNumber>
    </recommendedName>
</protein>
<dbReference type="InterPro" id="IPR011712">
    <property type="entry name" value="Sig_transdc_His_kin_sub3_dim/P"/>
</dbReference>
<dbReference type="SMART" id="SM00387">
    <property type="entry name" value="HATPase_c"/>
    <property type="match status" value="1"/>
</dbReference>
<keyword evidence="13" id="KW-1185">Reference proteome</keyword>
<dbReference type="InterPro" id="IPR050482">
    <property type="entry name" value="Sensor_HK_TwoCompSys"/>
</dbReference>
<dbReference type="PROSITE" id="PS50109">
    <property type="entry name" value="HIS_KIN"/>
    <property type="match status" value="1"/>
</dbReference>
<dbReference type="InterPro" id="IPR005467">
    <property type="entry name" value="His_kinase_dom"/>
</dbReference>
<feature type="transmembrane region" description="Helical" evidence="10">
    <location>
        <begin position="12"/>
        <end position="32"/>
    </location>
</feature>
<dbReference type="Gene3D" id="1.20.5.1930">
    <property type="match status" value="1"/>
</dbReference>
<dbReference type="Pfam" id="PF07730">
    <property type="entry name" value="HisKA_3"/>
    <property type="match status" value="1"/>
</dbReference>
<feature type="domain" description="Histidine kinase" evidence="11">
    <location>
        <begin position="72"/>
        <end position="269"/>
    </location>
</feature>
<keyword evidence="10" id="KW-1133">Transmembrane helix</keyword>
<evidence type="ECO:0000256" key="3">
    <source>
        <dbReference type="ARBA" id="ARBA00022553"/>
    </source>
</evidence>
<keyword evidence="10" id="KW-0812">Transmembrane</keyword>
<dbReference type="Pfam" id="PF02518">
    <property type="entry name" value="HATPase_c"/>
    <property type="match status" value="1"/>
</dbReference>
<evidence type="ECO:0000256" key="10">
    <source>
        <dbReference type="SAM" id="Phobius"/>
    </source>
</evidence>
<keyword evidence="7" id="KW-0067">ATP-binding</keyword>
<keyword evidence="6" id="KW-0418">Kinase</keyword>
<dbReference type="EMBL" id="BMKK01000022">
    <property type="protein sequence ID" value="GGD82845.1"/>
    <property type="molecule type" value="Genomic_DNA"/>
</dbReference>
<comment type="catalytic activity">
    <reaction evidence="1">
        <text>ATP + protein L-histidine = ADP + protein N-phospho-L-histidine.</text>
        <dbReference type="EC" id="2.7.13.3"/>
    </reaction>
</comment>
<name>A0A916Z9H6_9BACT</name>
<dbReference type="GO" id="GO:0016020">
    <property type="term" value="C:membrane"/>
    <property type="evidence" value="ECO:0007669"/>
    <property type="project" value="InterPro"/>
</dbReference>
<dbReference type="Proteomes" id="UP000609064">
    <property type="component" value="Unassembled WGS sequence"/>
</dbReference>
<dbReference type="EC" id="2.7.13.3" evidence="2"/>
<keyword evidence="3" id="KW-0597">Phosphoprotein</keyword>
<keyword evidence="8" id="KW-0902">Two-component regulatory system</keyword>
<evidence type="ECO:0000256" key="6">
    <source>
        <dbReference type="ARBA" id="ARBA00022777"/>
    </source>
</evidence>
<keyword evidence="4" id="KW-0808">Transferase</keyword>
<feature type="coiled-coil region" evidence="9">
    <location>
        <begin position="37"/>
        <end position="71"/>
    </location>
</feature>
<dbReference type="InterPro" id="IPR036890">
    <property type="entry name" value="HATPase_C_sf"/>
</dbReference>
<sequence length="269" mass="30388">MINTNDSSTLIVIGTGILLLMGVGLVIFVAYYQQQQLRRDLEQQKAMQELKDEMQRQMLESALEVQEVERIRIAKDLHDEVGAMLSVTKMSFNQLLRKLDNAEDLAVMGKQTRELLEQSIGQVRRISKELVPSTLEEFGLILSIDEFIQKVHLASTTSFTFSHEGISEKERFDKKIELTIYRLIQELVNNALKHSEATEITLTLAKNNNKIIFNFTDDGKGFDFAAIRNDPKSGLGLRNMESRLSVINGTIEVKSTVGQGTKTTIEIPI</sequence>
<proteinExistence type="predicted"/>